<dbReference type="OrthoDB" id="1937912at2759"/>
<dbReference type="SUPFAM" id="SSF55729">
    <property type="entry name" value="Acyl-CoA N-acyltransferases (Nat)"/>
    <property type="match status" value="1"/>
</dbReference>
<dbReference type="InterPro" id="IPR018359">
    <property type="entry name" value="Bromodomain_CS"/>
</dbReference>
<evidence type="ECO:0000256" key="6">
    <source>
        <dbReference type="ARBA" id="ARBA00023015"/>
    </source>
</evidence>
<dbReference type="InterPro" id="IPR016181">
    <property type="entry name" value="Acyl_CoA_acyltransferase"/>
</dbReference>
<dbReference type="STRING" id="63057.A0A2P5FB51"/>
<gene>
    <name evidence="16" type="ORF">TorRG33x02_092080</name>
</gene>
<dbReference type="Proteomes" id="UP000237000">
    <property type="component" value="Unassembled WGS sequence"/>
</dbReference>
<dbReference type="InterPro" id="IPR036427">
    <property type="entry name" value="Bromodomain-like_sf"/>
</dbReference>
<dbReference type="GO" id="GO:0045944">
    <property type="term" value="P:positive regulation of transcription by RNA polymerase II"/>
    <property type="evidence" value="ECO:0007669"/>
    <property type="project" value="TreeGrafter"/>
</dbReference>
<dbReference type="EC" id="2.3.1.48" evidence="3"/>
<dbReference type="InterPro" id="IPR001487">
    <property type="entry name" value="Bromodomain"/>
</dbReference>
<dbReference type="GO" id="GO:0005634">
    <property type="term" value="C:nucleus"/>
    <property type="evidence" value="ECO:0007669"/>
    <property type="project" value="UniProtKB-SubCell"/>
</dbReference>
<dbReference type="CDD" id="cd05509">
    <property type="entry name" value="Bromo_gcn5_like"/>
    <property type="match status" value="1"/>
</dbReference>
<sequence length="630" mass="70046">MDNHSSHLAAPNRSRSSQSPSPSHSASASATSSIHKRKLASEDHAPPFPPSSFSADARDGALTSNDDLESISARGGGADSDSEEESEDAAVDDDDDFDNDSMRTFTAARLENSTGSAAARNTKLKTENPMVKIESSENGKDGGGGGGAAGTGGGGPGSNAGAVQGIVVKEDATKIFTENLQTSGAYSAREESLKKEEEAGKLKFACYSNDGIDEHMVWLIGLKNIFGRQLPNMPKEYIVRLVMDRSHKSVMVIRRNQVVGGITYRPYVSQKFGEIAFCAITADEQVKGYGTRLMNHLKQHARDVDGLTHFLTYADNNAVGYFIKQGFTKEIHLAKDRWQGYIKDYDGGILMECKIDPKLPYTDLSTMIRRQRQAIDEKIRELSNCHIVYPGIDFQKRPQCPRALAAVVLSMPNPHCFFCPAYRSYINFSVPLVRRVPAGLSIRCPKNRMCESSHMWIMPFEGRQAGQLINGVIHGLSMHDHVDAWPFKEPVDARDVPDYYDIIKDPMDLRTLSKRVESEQYYVTLEMFIADVKRMFANARTYNSPETIYYKCSTRHVAVIFSISVFHCLVFFVNIRSNFTSAGLGWKPIFKAKFNQVSKLVLKFSSSKSNESTCLHYQFYGGYLYCSDVG</sequence>
<evidence type="ECO:0000256" key="12">
    <source>
        <dbReference type="PROSITE-ProRule" id="PRU00035"/>
    </source>
</evidence>
<dbReference type="Gene3D" id="3.40.630.30">
    <property type="match status" value="1"/>
</dbReference>
<dbReference type="PANTHER" id="PTHR45750">
    <property type="entry name" value="GH11602P"/>
    <property type="match status" value="1"/>
</dbReference>
<reference evidence="17" key="1">
    <citation type="submission" date="2016-06" db="EMBL/GenBank/DDBJ databases">
        <title>Parallel loss of symbiosis genes in relatives of nitrogen-fixing non-legume Parasponia.</title>
        <authorList>
            <person name="Van Velzen R."/>
            <person name="Holmer R."/>
            <person name="Bu F."/>
            <person name="Rutten L."/>
            <person name="Van Zeijl A."/>
            <person name="Liu W."/>
            <person name="Santuari L."/>
            <person name="Cao Q."/>
            <person name="Sharma T."/>
            <person name="Shen D."/>
            <person name="Roswanjaya Y."/>
            <person name="Wardhani T."/>
            <person name="Kalhor M.S."/>
            <person name="Jansen J."/>
            <person name="Van den Hoogen J."/>
            <person name="Gungor B."/>
            <person name="Hartog M."/>
            <person name="Hontelez J."/>
            <person name="Verver J."/>
            <person name="Yang W.-C."/>
            <person name="Schijlen E."/>
            <person name="Repin R."/>
            <person name="Schilthuizen M."/>
            <person name="Schranz E."/>
            <person name="Heidstra R."/>
            <person name="Miyata K."/>
            <person name="Fedorova E."/>
            <person name="Kohlen W."/>
            <person name="Bisseling T."/>
            <person name="Smit S."/>
            <person name="Geurts R."/>
        </authorList>
    </citation>
    <scope>NUCLEOTIDE SEQUENCE [LARGE SCALE GENOMIC DNA]</scope>
    <source>
        <strain evidence="17">cv. RG33-2</strain>
    </source>
</reference>
<keyword evidence="10" id="KW-0539">Nucleus</keyword>
<keyword evidence="6" id="KW-0805">Transcription regulation</keyword>
<keyword evidence="7 12" id="KW-0103">Bromodomain</keyword>
<dbReference type="InterPro" id="IPR000182">
    <property type="entry name" value="GNAT_dom"/>
</dbReference>
<feature type="domain" description="Bromo" evidence="14">
    <location>
        <begin position="479"/>
        <end position="550"/>
    </location>
</feature>
<accession>A0A2P5FB51</accession>
<dbReference type="PANTHER" id="PTHR45750:SF3">
    <property type="entry name" value="HISTONE ACETYLTRANSFERASE"/>
    <property type="match status" value="1"/>
</dbReference>
<feature type="domain" description="N-acetyltransferase" evidence="15">
    <location>
        <begin position="202"/>
        <end position="356"/>
    </location>
</feature>
<comment type="similarity">
    <text evidence="2">Belongs to the acetyltransferase family. GCN5 subfamily.</text>
</comment>
<evidence type="ECO:0000256" key="10">
    <source>
        <dbReference type="ARBA" id="ARBA00023242"/>
    </source>
</evidence>
<evidence type="ECO:0000256" key="5">
    <source>
        <dbReference type="ARBA" id="ARBA00022853"/>
    </source>
</evidence>
<dbReference type="GO" id="GO:0010484">
    <property type="term" value="F:histone H3 acetyltransferase activity"/>
    <property type="evidence" value="ECO:0007669"/>
    <property type="project" value="TreeGrafter"/>
</dbReference>
<feature type="compositionally biased region" description="Low complexity" evidence="13">
    <location>
        <begin position="9"/>
        <end position="33"/>
    </location>
</feature>
<evidence type="ECO:0000256" key="9">
    <source>
        <dbReference type="ARBA" id="ARBA00023163"/>
    </source>
</evidence>
<evidence type="ECO:0000256" key="13">
    <source>
        <dbReference type="SAM" id="MobiDB-lite"/>
    </source>
</evidence>
<dbReference type="PROSITE" id="PS00633">
    <property type="entry name" value="BROMODOMAIN_1"/>
    <property type="match status" value="1"/>
</dbReference>
<protein>
    <recommendedName>
        <fullName evidence="3">histone acetyltransferase</fullName>
        <ecNumber evidence="3">2.3.1.48</ecNumber>
    </recommendedName>
</protein>
<evidence type="ECO:0000256" key="1">
    <source>
        <dbReference type="ARBA" id="ARBA00004123"/>
    </source>
</evidence>
<keyword evidence="5" id="KW-0156">Chromatin regulator</keyword>
<comment type="subcellular location">
    <subcellularLocation>
        <location evidence="1">Nucleus</location>
    </subcellularLocation>
</comment>
<feature type="compositionally biased region" description="Gly residues" evidence="13">
    <location>
        <begin position="141"/>
        <end position="157"/>
    </location>
</feature>
<evidence type="ECO:0000256" key="3">
    <source>
        <dbReference type="ARBA" id="ARBA00013184"/>
    </source>
</evidence>
<dbReference type="AlphaFoldDB" id="A0A2P5FB51"/>
<evidence type="ECO:0000313" key="16">
    <source>
        <dbReference type="EMBL" id="PON95009.1"/>
    </source>
</evidence>
<dbReference type="FunCoup" id="A0A2P5FB51">
    <property type="interactions" value="1416"/>
</dbReference>
<dbReference type="EMBL" id="JXTC01000047">
    <property type="protein sequence ID" value="PON95009.1"/>
    <property type="molecule type" value="Genomic_DNA"/>
</dbReference>
<dbReference type="Pfam" id="PF00583">
    <property type="entry name" value="Acetyltransf_1"/>
    <property type="match status" value="1"/>
</dbReference>
<dbReference type="InParanoid" id="A0A2P5FB51"/>
<comment type="caution">
    <text evidence="16">The sequence shown here is derived from an EMBL/GenBank/DDBJ whole genome shotgun (WGS) entry which is preliminary data.</text>
</comment>
<proteinExistence type="inferred from homology"/>
<keyword evidence="11" id="KW-0012">Acyltransferase</keyword>
<feature type="compositionally biased region" description="Acidic residues" evidence="13">
    <location>
        <begin position="80"/>
        <end position="99"/>
    </location>
</feature>
<evidence type="ECO:0000259" key="15">
    <source>
        <dbReference type="PROSITE" id="PS51186"/>
    </source>
</evidence>
<evidence type="ECO:0000313" key="17">
    <source>
        <dbReference type="Proteomes" id="UP000237000"/>
    </source>
</evidence>
<dbReference type="Pfam" id="PF00439">
    <property type="entry name" value="Bromodomain"/>
    <property type="match status" value="1"/>
</dbReference>
<organism evidence="16 17">
    <name type="scientific">Trema orientale</name>
    <name type="common">Charcoal tree</name>
    <name type="synonym">Celtis orientalis</name>
    <dbReference type="NCBI Taxonomy" id="63057"/>
    <lineage>
        <taxon>Eukaryota</taxon>
        <taxon>Viridiplantae</taxon>
        <taxon>Streptophyta</taxon>
        <taxon>Embryophyta</taxon>
        <taxon>Tracheophyta</taxon>
        <taxon>Spermatophyta</taxon>
        <taxon>Magnoliopsida</taxon>
        <taxon>eudicotyledons</taxon>
        <taxon>Gunneridae</taxon>
        <taxon>Pentapetalae</taxon>
        <taxon>rosids</taxon>
        <taxon>fabids</taxon>
        <taxon>Rosales</taxon>
        <taxon>Cannabaceae</taxon>
        <taxon>Trema</taxon>
    </lineage>
</organism>
<dbReference type="SUPFAM" id="SSF47370">
    <property type="entry name" value="Bromodomain"/>
    <property type="match status" value="1"/>
</dbReference>
<dbReference type="FunFam" id="3.40.630.30:FF:000004">
    <property type="entry name" value="Histone acetyltransferase KAT2A"/>
    <property type="match status" value="1"/>
</dbReference>
<keyword evidence="8" id="KW-0010">Activator</keyword>
<dbReference type="InterPro" id="IPR037800">
    <property type="entry name" value="GCN5"/>
</dbReference>
<evidence type="ECO:0000256" key="8">
    <source>
        <dbReference type="ARBA" id="ARBA00023159"/>
    </source>
</evidence>
<dbReference type="CDD" id="cd04301">
    <property type="entry name" value="NAT_SF"/>
    <property type="match status" value="1"/>
</dbReference>
<evidence type="ECO:0000256" key="4">
    <source>
        <dbReference type="ARBA" id="ARBA00022679"/>
    </source>
</evidence>
<feature type="region of interest" description="Disordered" evidence="13">
    <location>
        <begin position="1"/>
        <end position="157"/>
    </location>
</feature>
<keyword evidence="17" id="KW-1185">Reference proteome</keyword>
<dbReference type="Gene3D" id="1.20.920.10">
    <property type="entry name" value="Bromodomain-like"/>
    <property type="match status" value="1"/>
</dbReference>
<dbReference type="PROSITE" id="PS50014">
    <property type="entry name" value="BROMODOMAIN_2"/>
    <property type="match status" value="1"/>
</dbReference>
<evidence type="ECO:0000259" key="14">
    <source>
        <dbReference type="PROSITE" id="PS50014"/>
    </source>
</evidence>
<dbReference type="GO" id="GO:0000123">
    <property type="term" value="C:histone acetyltransferase complex"/>
    <property type="evidence" value="ECO:0007669"/>
    <property type="project" value="TreeGrafter"/>
</dbReference>
<evidence type="ECO:0000256" key="7">
    <source>
        <dbReference type="ARBA" id="ARBA00023117"/>
    </source>
</evidence>
<dbReference type="SMART" id="SM00297">
    <property type="entry name" value="BROMO"/>
    <property type="match status" value="1"/>
</dbReference>
<dbReference type="PRINTS" id="PR00503">
    <property type="entry name" value="BROMODOMAIN"/>
</dbReference>
<keyword evidence="4" id="KW-0808">Transferase</keyword>
<name>A0A2P5FB51_TREOI</name>
<evidence type="ECO:0000256" key="11">
    <source>
        <dbReference type="ARBA" id="ARBA00023315"/>
    </source>
</evidence>
<keyword evidence="9" id="KW-0804">Transcription</keyword>
<dbReference type="PROSITE" id="PS51186">
    <property type="entry name" value="GNAT"/>
    <property type="match status" value="1"/>
</dbReference>
<evidence type="ECO:0000256" key="2">
    <source>
        <dbReference type="ARBA" id="ARBA00008607"/>
    </source>
</evidence>